<proteinExistence type="inferred from homology"/>
<sequence length="84" mass="9346">MADPITESYLQEALVERLNATKVEVDDISGGCGQAFKATIVSPQFVGLNTLKRHRLVNAALKEEIARIHAWTMTCLTPEQYDAR</sequence>
<dbReference type="Proteomes" id="UP001187682">
    <property type="component" value="Unassembled WGS sequence"/>
</dbReference>
<dbReference type="GO" id="GO:0005829">
    <property type="term" value="C:cytosol"/>
    <property type="evidence" value="ECO:0007669"/>
    <property type="project" value="TreeGrafter"/>
</dbReference>
<comment type="similarity">
    <text evidence="1">Belongs to the BolA/IbaG family.</text>
</comment>
<name>A0AAE8N3F9_9PEZI</name>
<dbReference type="GO" id="GO:0005634">
    <property type="term" value="C:nucleus"/>
    <property type="evidence" value="ECO:0007669"/>
    <property type="project" value="TreeGrafter"/>
</dbReference>
<dbReference type="InterPro" id="IPR002634">
    <property type="entry name" value="BolA"/>
</dbReference>
<dbReference type="PIRSF" id="PIRSF003113">
    <property type="entry name" value="BolA"/>
    <property type="match status" value="1"/>
</dbReference>
<evidence type="ECO:0000256" key="1">
    <source>
        <dbReference type="RuleBase" id="RU003860"/>
    </source>
</evidence>
<dbReference type="GO" id="GO:0051604">
    <property type="term" value="P:protein maturation"/>
    <property type="evidence" value="ECO:0007669"/>
    <property type="project" value="InterPro"/>
</dbReference>
<dbReference type="Pfam" id="PF01722">
    <property type="entry name" value="BolA"/>
    <property type="match status" value="1"/>
</dbReference>
<reference evidence="2" key="1">
    <citation type="submission" date="2018-03" db="EMBL/GenBank/DDBJ databases">
        <authorList>
            <person name="Guldener U."/>
        </authorList>
    </citation>
    <scope>NUCLEOTIDE SEQUENCE</scope>
</reference>
<keyword evidence="3" id="KW-1185">Reference proteome</keyword>
<dbReference type="GO" id="GO:0006879">
    <property type="term" value="P:intracellular iron ion homeostasis"/>
    <property type="evidence" value="ECO:0007669"/>
    <property type="project" value="InterPro"/>
</dbReference>
<dbReference type="AlphaFoldDB" id="A0AAE8N3F9"/>
<dbReference type="GO" id="GO:0051537">
    <property type="term" value="F:2 iron, 2 sulfur cluster binding"/>
    <property type="evidence" value="ECO:0007669"/>
    <property type="project" value="InterPro"/>
</dbReference>
<evidence type="ECO:0000313" key="2">
    <source>
        <dbReference type="EMBL" id="SPO04298.1"/>
    </source>
</evidence>
<dbReference type="Gene3D" id="3.10.20.90">
    <property type="entry name" value="Phosphatidylinositol 3-kinase Catalytic Subunit, Chain A, domain 1"/>
    <property type="match status" value="1"/>
</dbReference>
<dbReference type="InterPro" id="IPR036065">
    <property type="entry name" value="BolA-like_sf"/>
</dbReference>
<dbReference type="PANTHER" id="PTHR12735">
    <property type="entry name" value="BOLA-LIKE PROTEIN-RELATED"/>
    <property type="match status" value="1"/>
</dbReference>
<protein>
    <submittedName>
        <fullName evidence="2">Related to BolA domain protein</fullName>
    </submittedName>
</protein>
<accession>A0AAE8N3F9</accession>
<dbReference type="EMBL" id="ONZQ02000010">
    <property type="protein sequence ID" value="SPO04298.1"/>
    <property type="molecule type" value="Genomic_DNA"/>
</dbReference>
<evidence type="ECO:0000313" key="3">
    <source>
        <dbReference type="Proteomes" id="UP001187682"/>
    </source>
</evidence>
<comment type="caution">
    <text evidence="2">The sequence shown here is derived from an EMBL/GenBank/DDBJ whole genome shotgun (WGS) entry which is preliminary data.</text>
</comment>
<dbReference type="InterPro" id="IPR045115">
    <property type="entry name" value="BOL2"/>
</dbReference>
<organism evidence="2 3">
    <name type="scientific">Cephalotrichum gorgonifer</name>
    <dbReference type="NCBI Taxonomy" id="2041049"/>
    <lineage>
        <taxon>Eukaryota</taxon>
        <taxon>Fungi</taxon>
        <taxon>Dikarya</taxon>
        <taxon>Ascomycota</taxon>
        <taxon>Pezizomycotina</taxon>
        <taxon>Sordariomycetes</taxon>
        <taxon>Hypocreomycetidae</taxon>
        <taxon>Microascales</taxon>
        <taxon>Microascaceae</taxon>
        <taxon>Cephalotrichum</taxon>
    </lineage>
</organism>
<gene>
    <name evidence="2" type="ORF">DNG_06981</name>
</gene>
<dbReference type="SUPFAM" id="SSF82657">
    <property type="entry name" value="BolA-like"/>
    <property type="match status" value="1"/>
</dbReference>
<dbReference type="PANTHER" id="PTHR12735:SF27">
    <property type="entry name" value="BOLA-LIKE PROTEIN 2"/>
    <property type="match status" value="1"/>
</dbReference>